<protein>
    <recommendedName>
        <fullName evidence="3">Acyl-CoA dehydrogenase</fullName>
    </recommendedName>
</protein>
<dbReference type="EMBL" id="CP073078">
    <property type="protein sequence ID" value="QUD88838.1"/>
    <property type="molecule type" value="Genomic_DNA"/>
</dbReference>
<keyword evidence="2" id="KW-1185">Reference proteome</keyword>
<evidence type="ECO:0000313" key="2">
    <source>
        <dbReference type="Proteomes" id="UP000676409"/>
    </source>
</evidence>
<dbReference type="AlphaFoldDB" id="A0A975G1I2"/>
<dbReference type="SUPFAM" id="SSF54637">
    <property type="entry name" value="Thioesterase/thiol ester dehydrase-isomerase"/>
    <property type="match status" value="1"/>
</dbReference>
<dbReference type="GO" id="GO:0019171">
    <property type="term" value="F:(3R)-hydroxyacyl-[acyl-carrier-protein] dehydratase activity"/>
    <property type="evidence" value="ECO:0007669"/>
    <property type="project" value="TreeGrafter"/>
</dbReference>
<accession>A0A975G1I2</accession>
<evidence type="ECO:0000313" key="1">
    <source>
        <dbReference type="EMBL" id="QUD88838.1"/>
    </source>
</evidence>
<dbReference type="Proteomes" id="UP000676409">
    <property type="component" value="Chromosome"/>
</dbReference>
<dbReference type="Gene3D" id="3.10.129.10">
    <property type="entry name" value="Hotdog Thioesterase"/>
    <property type="match status" value="2"/>
</dbReference>
<reference evidence="1" key="1">
    <citation type="submission" date="2021-04" db="EMBL/GenBank/DDBJ databases">
        <title>The complete genome sequence of Caulobacter sp. S6.</title>
        <authorList>
            <person name="Tang Y."/>
            <person name="Ouyang W."/>
            <person name="Liu Q."/>
            <person name="Huang B."/>
            <person name="Guo Z."/>
            <person name="Lei P."/>
        </authorList>
    </citation>
    <scope>NUCLEOTIDE SEQUENCE</scope>
    <source>
        <strain evidence="1">S6</strain>
    </source>
</reference>
<proteinExistence type="predicted"/>
<dbReference type="RefSeq" id="WP_211938888.1">
    <property type="nucleotide sequence ID" value="NZ_CP073078.1"/>
</dbReference>
<name>A0A975G1I2_9CAUL</name>
<gene>
    <name evidence="1" type="ORF">KCG34_02820</name>
</gene>
<evidence type="ECO:0008006" key="3">
    <source>
        <dbReference type="Google" id="ProtNLM"/>
    </source>
</evidence>
<organism evidence="1 2">
    <name type="scientific">Phenylobacterium montanum</name>
    <dbReference type="NCBI Taxonomy" id="2823693"/>
    <lineage>
        <taxon>Bacteria</taxon>
        <taxon>Pseudomonadati</taxon>
        <taxon>Pseudomonadota</taxon>
        <taxon>Alphaproteobacteria</taxon>
        <taxon>Caulobacterales</taxon>
        <taxon>Caulobacteraceae</taxon>
        <taxon>Phenylobacterium</taxon>
    </lineage>
</organism>
<dbReference type="PANTHER" id="PTHR28152">
    <property type="entry name" value="HYDROXYACYL-THIOESTER DEHYDRATASE TYPE 2, MITOCHONDRIAL"/>
    <property type="match status" value="1"/>
</dbReference>
<sequence>MSQDISAWIGRRETTEAVLDPWPARALEASLDIARPDQAIGEELPPLWHWLYFLEAAPRSQIGSDGHPRRGGFMPPIELPRRMFAGGRSRFERPLTLGRPASQTREILKVDHKTSGSGELIFVTVGHDYRQDGALCIHEERDFVYLAPQPAAPPPVAEPAQPGRWRIALTPDPVLLFRYSALTFNGHRIHYDEAYAQGEENLAERVVHGPLTATLLAELVRLEARRRVRAFEFRARRPFFVGQAMTVDGDLGDDGTVSLTARSEGGGLMTAKAEVE</sequence>
<dbReference type="InterPro" id="IPR029069">
    <property type="entry name" value="HotDog_dom_sf"/>
</dbReference>
<dbReference type="InterPro" id="IPR052741">
    <property type="entry name" value="Mitochondrial_HTD2"/>
</dbReference>
<dbReference type="KEGG" id="caul:KCG34_02820"/>
<dbReference type="PANTHER" id="PTHR28152:SF1">
    <property type="entry name" value="HYDROXYACYL-THIOESTER DEHYDRATASE TYPE 2, MITOCHONDRIAL"/>
    <property type="match status" value="1"/>
</dbReference>